<dbReference type="Proteomes" id="UP001346869">
    <property type="component" value="Unassembled WGS sequence"/>
</dbReference>
<evidence type="ECO:0000313" key="1">
    <source>
        <dbReference type="EMBL" id="KAK5852068.1"/>
    </source>
</evidence>
<sequence length="80" mass="8552">MDDKVLAAGERGGQSKAKHLQTCQHITLDSTALPSEPNLKINKGKAVLSLPPTATCCHLPKDSLSQLQVSFPKDLSCLLI</sequence>
<organism evidence="1 2">
    <name type="scientific">Eleginops maclovinus</name>
    <name type="common">Patagonian blennie</name>
    <name type="synonym">Eleginus maclovinus</name>
    <dbReference type="NCBI Taxonomy" id="56733"/>
    <lineage>
        <taxon>Eukaryota</taxon>
        <taxon>Metazoa</taxon>
        <taxon>Chordata</taxon>
        <taxon>Craniata</taxon>
        <taxon>Vertebrata</taxon>
        <taxon>Euteleostomi</taxon>
        <taxon>Actinopterygii</taxon>
        <taxon>Neopterygii</taxon>
        <taxon>Teleostei</taxon>
        <taxon>Neoteleostei</taxon>
        <taxon>Acanthomorphata</taxon>
        <taxon>Eupercaria</taxon>
        <taxon>Perciformes</taxon>
        <taxon>Notothenioidei</taxon>
        <taxon>Eleginopidae</taxon>
        <taxon>Eleginops</taxon>
    </lineage>
</organism>
<name>A0AAN8AE82_ELEMC</name>
<accession>A0AAN8AE82</accession>
<keyword evidence="2" id="KW-1185">Reference proteome</keyword>
<dbReference type="EMBL" id="JAUZQC010000021">
    <property type="protein sequence ID" value="KAK5852068.1"/>
    <property type="molecule type" value="Genomic_DNA"/>
</dbReference>
<comment type="caution">
    <text evidence="1">The sequence shown here is derived from an EMBL/GenBank/DDBJ whole genome shotgun (WGS) entry which is preliminary data.</text>
</comment>
<reference evidence="1 2" key="2">
    <citation type="journal article" date="2023" name="Mol. Biol. Evol.">
        <title>Genomics of Secondarily Temperate Adaptation in the Only Non-Antarctic Icefish.</title>
        <authorList>
            <person name="Rivera-Colon A.G."/>
            <person name="Rayamajhi N."/>
            <person name="Minhas B.F."/>
            <person name="Madrigal G."/>
            <person name="Bilyk K.T."/>
            <person name="Yoon V."/>
            <person name="Hune M."/>
            <person name="Gregory S."/>
            <person name="Cheng C.H.C."/>
            <person name="Catchen J.M."/>
        </authorList>
    </citation>
    <scope>NUCLEOTIDE SEQUENCE [LARGE SCALE GENOMIC DNA]</scope>
    <source>
        <strain evidence="1">JMC-PN-2008</strain>
    </source>
</reference>
<evidence type="ECO:0000313" key="2">
    <source>
        <dbReference type="Proteomes" id="UP001346869"/>
    </source>
</evidence>
<proteinExistence type="predicted"/>
<protein>
    <submittedName>
        <fullName evidence="1">Uncharacterized protein</fullName>
    </submittedName>
</protein>
<gene>
    <name evidence="1" type="ORF">PBY51_023572</name>
</gene>
<reference evidence="1 2" key="1">
    <citation type="journal article" date="2023" name="Genes (Basel)">
        <title>Chromosome-Level Genome Assembly and Circadian Gene Repertoire of the Patagonia Blennie Eleginops maclovinus-The Closest Ancestral Proxy of Antarctic Cryonotothenioids.</title>
        <authorList>
            <person name="Cheng C.C."/>
            <person name="Rivera-Colon A.G."/>
            <person name="Minhas B.F."/>
            <person name="Wilson L."/>
            <person name="Rayamajhi N."/>
            <person name="Vargas-Chacoff L."/>
            <person name="Catchen J.M."/>
        </authorList>
    </citation>
    <scope>NUCLEOTIDE SEQUENCE [LARGE SCALE GENOMIC DNA]</scope>
    <source>
        <strain evidence="1">JMC-PN-2008</strain>
    </source>
</reference>
<dbReference type="AlphaFoldDB" id="A0AAN8AE82"/>